<sequence length="178" mass="19738">MEAEIEQVRSVLGPEPLESDILRALSLAGNNPNRAINIILDTPGFLTPRPPPVKLSTVGSGSRISASVKQEQLEEGDISNGQPEKVLDRRIQVVDLKDVENGEFPEERDWFLLGRTTVTGMSTCKGRKLEFNEIVHFAFPSADGRTSYRKPWVSAKAAAASLEIVRFSTKRNGEWTFN</sequence>
<dbReference type="AlphaFoldDB" id="A0AAV9CNC4"/>
<gene>
    <name evidence="2" type="ORF">QJS10_CPB18g01636</name>
</gene>
<keyword evidence="3" id="KW-1185">Reference proteome</keyword>
<dbReference type="EMBL" id="JAUJYO010000018">
    <property type="protein sequence ID" value="KAK1289981.1"/>
    <property type="molecule type" value="Genomic_DNA"/>
</dbReference>
<proteinExistence type="predicted"/>
<dbReference type="Proteomes" id="UP001180020">
    <property type="component" value="Unassembled WGS sequence"/>
</dbReference>
<evidence type="ECO:0000313" key="3">
    <source>
        <dbReference type="Proteomes" id="UP001180020"/>
    </source>
</evidence>
<evidence type="ECO:0000313" key="2">
    <source>
        <dbReference type="EMBL" id="KAK1289981.1"/>
    </source>
</evidence>
<comment type="caution">
    <text evidence="2">The sequence shown here is derived from an EMBL/GenBank/DDBJ whole genome shotgun (WGS) entry which is preliminary data.</text>
</comment>
<evidence type="ECO:0000259" key="1">
    <source>
        <dbReference type="Pfam" id="PF24559"/>
    </source>
</evidence>
<name>A0AAV9CNC4_ACOCL</name>
<feature type="domain" description="DNA repair protein RAD5A UBA" evidence="1">
    <location>
        <begin position="2"/>
        <end position="44"/>
    </location>
</feature>
<reference evidence="2" key="1">
    <citation type="journal article" date="2023" name="Nat. Commun.">
        <title>Diploid and tetraploid genomes of Acorus and the evolution of monocots.</title>
        <authorList>
            <person name="Ma L."/>
            <person name="Liu K.W."/>
            <person name="Li Z."/>
            <person name="Hsiao Y.Y."/>
            <person name="Qi Y."/>
            <person name="Fu T."/>
            <person name="Tang G.D."/>
            <person name="Zhang D."/>
            <person name="Sun W.H."/>
            <person name="Liu D.K."/>
            <person name="Li Y."/>
            <person name="Chen G.Z."/>
            <person name="Liu X.D."/>
            <person name="Liao X.Y."/>
            <person name="Jiang Y.T."/>
            <person name="Yu X."/>
            <person name="Hao Y."/>
            <person name="Huang J."/>
            <person name="Zhao X.W."/>
            <person name="Ke S."/>
            <person name="Chen Y.Y."/>
            <person name="Wu W.L."/>
            <person name="Hsu J.L."/>
            <person name="Lin Y.F."/>
            <person name="Huang M.D."/>
            <person name="Li C.Y."/>
            <person name="Huang L."/>
            <person name="Wang Z.W."/>
            <person name="Zhao X."/>
            <person name="Zhong W.Y."/>
            <person name="Peng D.H."/>
            <person name="Ahmad S."/>
            <person name="Lan S."/>
            <person name="Zhang J.S."/>
            <person name="Tsai W.C."/>
            <person name="Van de Peer Y."/>
            <person name="Liu Z.J."/>
        </authorList>
    </citation>
    <scope>NUCLEOTIDE SEQUENCE</scope>
    <source>
        <strain evidence="2">CP</strain>
    </source>
</reference>
<reference evidence="2" key="2">
    <citation type="submission" date="2023-06" db="EMBL/GenBank/DDBJ databases">
        <authorList>
            <person name="Ma L."/>
            <person name="Liu K.-W."/>
            <person name="Li Z."/>
            <person name="Hsiao Y.-Y."/>
            <person name="Qi Y."/>
            <person name="Fu T."/>
            <person name="Tang G."/>
            <person name="Zhang D."/>
            <person name="Sun W.-H."/>
            <person name="Liu D.-K."/>
            <person name="Li Y."/>
            <person name="Chen G.-Z."/>
            <person name="Liu X.-D."/>
            <person name="Liao X.-Y."/>
            <person name="Jiang Y.-T."/>
            <person name="Yu X."/>
            <person name="Hao Y."/>
            <person name="Huang J."/>
            <person name="Zhao X.-W."/>
            <person name="Ke S."/>
            <person name="Chen Y.-Y."/>
            <person name="Wu W.-L."/>
            <person name="Hsu J.-L."/>
            <person name="Lin Y.-F."/>
            <person name="Huang M.-D."/>
            <person name="Li C.-Y."/>
            <person name="Huang L."/>
            <person name="Wang Z.-W."/>
            <person name="Zhao X."/>
            <person name="Zhong W.-Y."/>
            <person name="Peng D.-H."/>
            <person name="Ahmad S."/>
            <person name="Lan S."/>
            <person name="Zhang J.-S."/>
            <person name="Tsai W.-C."/>
            <person name="Van De Peer Y."/>
            <person name="Liu Z.-J."/>
        </authorList>
    </citation>
    <scope>NUCLEOTIDE SEQUENCE</scope>
    <source>
        <strain evidence="2">CP</strain>
        <tissue evidence="2">Leaves</tissue>
    </source>
</reference>
<protein>
    <recommendedName>
        <fullName evidence="1">DNA repair protein RAD5A UBA domain-containing protein</fullName>
    </recommendedName>
</protein>
<organism evidence="2 3">
    <name type="scientific">Acorus calamus</name>
    <name type="common">Sweet flag</name>
    <dbReference type="NCBI Taxonomy" id="4465"/>
    <lineage>
        <taxon>Eukaryota</taxon>
        <taxon>Viridiplantae</taxon>
        <taxon>Streptophyta</taxon>
        <taxon>Embryophyta</taxon>
        <taxon>Tracheophyta</taxon>
        <taxon>Spermatophyta</taxon>
        <taxon>Magnoliopsida</taxon>
        <taxon>Liliopsida</taxon>
        <taxon>Acoraceae</taxon>
        <taxon>Acorus</taxon>
    </lineage>
</organism>
<dbReference type="Pfam" id="PF24559">
    <property type="entry name" value="UBA_RAD5A"/>
    <property type="match status" value="1"/>
</dbReference>
<accession>A0AAV9CNC4</accession>
<dbReference type="InterPro" id="IPR056450">
    <property type="entry name" value="UBA_RAD5A"/>
</dbReference>